<evidence type="ECO:0008006" key="3">
    <source>
        <dbReference type="Google" id="ProtNLM"/>
    </source>
</evidence>
<dbReference type="RefSeq" id="WP_258543379.1">
    <property type="nucleotide sequence ID" value="NZ_OU015584.1"/>
</dbReference>
<evidence type="ECO:0000313" key="2">
    <source>
        <dbReference type="Proteomes" id="UP000683507"/>
    </source>
</evidence>
<organism evidence="1 2">
    <name type="scientific">Parvicella tangerina</name>
    <dbReference type="NCBI Taxonomy" id="2829795"/>
    <lineage>
        <taxon>Bacteria</taxon>
        <taxon>Pseudomonadati</taxon>
        <taxon>Bacteroidota</taxon>
        <taxon>Flavobacteriia</taxon>
        <taxon>Flavobacteriales</taxon>
        <taxon>Parvicellaceae</taxon>
        <taxon>Parvicella</taxon>
    </lineage>
</organism>
<protein>
    <recommendedName>
        <fullName evidence="3">Lipoprotein</fullName>
    </recommendedName>
</protein>
<reference evidence="1" key="1">
    <citation type="submission" date="2021-04" db="EMBL/GenBank/DDBJ databases">
        <authorList>
            <person name="Rodrigo-Torres L."/>
            <person name="Arahal R. D."/>
            <person name="Lucena T."/>
        </authorList>
    </citation>
    <scope>NUCLEOTIDE SEQUENCE</scope>
    <source>
        <strain evidence="1">AS29M-1</strain>
    </source>
</reference>
<dbReference type="KEGG" id="ptan:CRYO30217_03191"/>
<proteinExistence type="predicted"/>
<name>A0A916JQK8_9FLAO</name>
<gene>
    <name evidence="1" type="ORF">CRYO30217_03191</name>
</gene>
<dbReference type="AlphaFoldDB" id="A0A916JQK8"/>
<dbReference type="EMBL" id="OU015584">
    <property type="protein sequence ID" value="CAG5086590.1"/>
    <property type="molecule type" value="Genomic_DNA"/>
</dbReference>
<keyword evidence="2" id="KW-1185">Reference proteome</keyword>
<dbReference type="PROSITE" id="PS51257">
    <property type="entry name" value="PROKAR_LIPOPROTEIN"/>
    <property type="match status" value="1"/>
</dbReference>
<dbReference type="Proteomes" id="UP000683507">
    <property type="component" value="Chromosome"/>
</dbReference>
<accession>A0A916JQK8</accession>
<evidence type="ECO:0000313" key="1">
    <source>
        <dbReference type="EMBL" id="CAG5086590.1"/>
    </source>
</evidence>
<sequence>MKNKLLLLLSTTTLLLACENKPNEEVEHSEDVADTNTQENSSKIEDDIVLFNNSVVAHTDMAEVQIAQLMELDEQDVNAEEMIAAAEKVKLDIQDRVNDLTHLKAVGNGSEDFLKAAIDHLSTVERLTDIYIDFADNLSVPDSLWNEEMGKLWLNLAEPVFLEYEDSYELLEIAQGNFSSLNDKDLVPSFDKTLEELQEETQ</sequence>